<dbReference type="Gene3D" id="1.20.120.1220">
    <property type="match status" value="1"/>
</dbReference>
<accession>D3E3H3</accession>
<gene>
    <name evidence="8" type="ordered locus">mru_1234</name>
</gene>
<dbReference type="GO" id="GO:0005886">
    <property type="term" value="C:plasma membrane"/>
    <property type="evidence" value="ECO:0007669"/>
    <property type="project" value="UniProtKB-SubCell"/>
</dbReference>
<dbReference type="STRING" id="634498.mru_1234"/>
<dbReference type="PATRIC" id="fig|634498.28.peg.1237"/>
<dbReference type="PANTHER" id="PTHR36506">
    <property type="entry name" value="PREFLAGELLIN PEPTIDASE"/>
    <property type="match status" value="1"/>
</dbReference>
<dbReference type="GO" id="GO:0004190">
    <property type="term" value="F:aspartic-type endopeptidase activity"/>
    <property type="evidence" value="ECO:0007669"/>
    <property type="project" value="InterPro"/>
</dbReference>
<dbReference type="Pfam" id="PF01478">
    <property type="entry name" value="Peptidase_A24"/>
    <property type="match status" value="1"/>
</dbReference>
<dbReference type="EMBL" id="CP001719">
    <property type="protein sequence ID" value="ADC47084.1"/>
    <property type="molecule type" value="Genomic_DNA"/>
</dbReference>
<dbReference type="AlphaFoldDB" id="D3E3H3"/>
<comment type="subcellular location">
    <subcellularLocation>
        <location evidence="1">Cell membrane</location>
        <topology evidence="1">Multi-pass membrane protein</topology>
    </subcellularLocation>
</comment>
<dbReference type="Proteomes" id="UP000008680">
    <property type="component" value="Chromosome"/>
</dbReference>
<feature type="transmembrane region" description="Helical" evidence="6">
    <location>
        <begin position="139"/>
        <end position="160"/>
    </location>
</feature>
<evidence type="ECO:0000256" key="4">
    <source>
        <dbReference type="ARBA" id="ARBA00022989"/>
    </source>
</evidence>
<evidence type="ECO:0000313" key="8">
    <source>
        <dbReference type="EMBL" id="ADC47084.1"/>
    </source>
</evidence>
<keyword evidence="4 6" id="KW-1133">Transmembrane helix</keyword>
<reference evidence="8 9" key="1">
    <citation type="journal article" date="2010" name="PLoS ONE">
        <title>The genome sequence of the rumen methanogen Methanobrevibacter ruminantium reveals new possibilities for controlling ruminant methane emissions.</title>
        <authorList>
            <person name="Leahy S.C."/>
            <person name="Kelly W.J."/>
            <person name="Altermann E."/>
            <person name="Ronimus R.S."/>
            <person name="Yeoman C.J."/>
            <person name="Pacheco D.M."/>
            <person name="Li D."/>
            <person name="Kong Z."/>
            <person name="McTavish S."/>
            <person name="Sang C."/>
            <person name="Lambie S.C."/>
            <person name="Janssen P.H."/>
            <person name="Dey D."/>
            <person name="Attwood G.T."/>
        </authorList>
    </citation>
    <scope>NUCLEOTIDE SEQUENCE [LARGE SCALE GENOMIC DNA]</scope>
    <source>
        <strain evidence="9">ATCC 35063 / DSM 1093 / JCM 13430 / OCM 146 / M1</strain>
    </source>
</reference>
<dbReference type="HOGENOM" id="CLU_083803_0_0_2"/>
<dbReference type="InterPro" id="IPR000045">
    <property type="entry name" value="Prepilin_IV_endopep_pep"/>
</dbReference>
<feature type="transmembrane region" description="Helical" evidence="6">
    <location>
        <begin position="101"/>
        <end position="119"/>
    </location>
</feature>
<keyword evidence="3 6" id="KW-0812">Transmembrane</keyword>
<organism evidence="8 9">
    <name type="scientific">Methanobrevibacter ruminantium (strain ATCC 35063 / DSM 1093 / JCM 13430 / OCM 146 / M1)</name>
    <name type="common">Methanobacterium ruminantium</name>
    <dbReference type="NCBI Taxonomy" id="634498"/>
    <lineage>
        <taxon>Archaea</taxon>
        <taxon>Methanobacteriati</taxon>
        <taxon>Methanobacteriota</taxon>
        <taxon>Methanomada group</taxon>
        <taxon>Methanobacteria</taxon>
        <taxon>Methanobacteriales</taxon>
        <taxon>Methanobacteriaceae</taxon>
        <taxon>Methanobrevibacter</taxon>
    </lineage>
</organism>
<evidence type="ECO:0000256" key="5">
    <source>
        <dbReference type="ARBA" id="ARBA00023136"/>
    </source>
</evidence>
<evidence type="ECO:0000313" key="9">
    <source>
        <dbReference type="Proteomes" id="UP000008680"/>
    </source>
</evidence>
<keyword evidence="9" id="KW-1185">Reference proteome</keyword>
<keyword evidence="5 6" id="KW-0472">Membrane</keyword>
<evidence type="ECO:0000259" key="7">
    <source>
        <dbReference type="Pfam" id="PF01478"/>
    </source>
</evidence>
<dbReference type="OrthoDB" id="65749at2157"/>
<evidence type="ECO:0000256" key="2">
    <source>
        <dbReference type="ARBA" id="ARBA00022475"/>
    </source>
</evidence>
<dbReference type="RefSeq" id="WP_012956033.1">
    <property type="nucleotide sequence ID" value="NC_013790.1"/>
</dbReference>
<dbReference type="PANTHER" id="PTHR36506:SF1">
    <property type="entry name" value="PREFLAGELLIN PEPTIDASE"/>
    <property type="match status" value="1"/>
</dbReference>
<dbReference type="GeneID" id="8770885"/>
<dbReference type="KEGG" id="mru:mru_1234"/>
<feature type="transmembrane region" description="Helical" evidence="6">
    <location>
        <begin position="71"/>
        <end position="89"/>
    </location>
</feature>
<sequence>MNIYILFWNIFNNIDFYLMSGFIMVFFTLLLANYYDLKYGIIPNKLSVFLMTFGILINVLILIVLNNRLYAIFYVSYLIIIFIISFVLWKISFWGGGDLKLFCSIGFSLPFIDILNHFYTGSILNSFSFNSQIILYPKIFSILINSILLSFPVILLLLVYKLLRENKLNLILFAFSNMKLLIKELSTKTVFINDLKEGMIVEDYYFNSLELFNLMEELTGNEECYNLKASQFKENSYVLKSSSMAGLTRDDIKLINFAYMETLINFPNFKIKMGVPFVPSLTVGYLVFLAFGDLVFLISTII</sequence>
<evidence type="ECO:0000256" key="3">
    <source>
        <dbReference type="ARBA" id="ARBA00022692"/>
    </source>
</evidence>
<dbReference type="eggNOG" id="arCOG02300">
    <property type="taxonomic scope" value="Archaea"/>
</dbReference>
<feature type="transmembrane region" description="Helical" evidence="6">
    <location>
        <begin position="277"/>
        <end position="301"/>
    </location>
</feature>
<name>D3E3H3_METRM</name>
<dbReference type="InterPro" id="IPR052218">
    <property type="entry name" value="Preflagellin_Peptidase"/>
</dbReference>
<evidence type="ECO:0000256" key="1">
    <source>
        <dbReference type="ARBA" id="ARBA00004651"/>
    </source>
</evidence>
<feature type="domain" description="Prepilin type IV endopeptidase peptidase" evidence="7">
    <location>
        <begin position="24"/>
        <end position="127"/>
    </location>
</feature>
<feature type="transmembrane region" description="Helical" evidence="6">
    <location>
        <begin position="16"/>
        <end position="34"/>
    </location>
</feature>
<keyword evidence="2" id="KW-1003">Cell membrane</keyword>
<evidence type="ECO:0000256" key="6">
    <source>
        <dbReference type="SAM" id="Phobius"/>
    </source>
</evidence>
<feature type="transmembrane region" description="Helical" evidence="6">
    <location>
        <begin position="46"/>
        <end position="65"/>
    </location>
</feature>
<proteinExistence type="predicted"/>
<protein>
    <submittedName>
        <fullName evidence="8">Type IV leader peptidase family protein</fullName>
    </submittedName>
</protein>